<feature type="transmembrane region" description="Helical" evidence="3">
    <location>
        <begin position="143"/>
        <end position="163"/>
    </location>
</feature>
<feature type="transmembrane region" description="Helical" evidence="3">
    <location>
        <begin position="110"/>
        <end position="131"/>
    </location>
</feature>
<feature type="transmembrane region" description="Helical" evidence="3">
    <location>
        <begin position="175"/>
        <end position="193"/>
    </location>
</feature>
<accession>A0A7K5LFT7</accession>
<dbReference type="AlphaFoldDB" id="A0A7K5LFT7"/>
<dbReference type="PANTHER" id="PTHR11360">
    <property type="entry name" value="MONOCARBOXYLATE TRANSPORTER"/>
    <property type="match status" value="1"/>
</dbReference>
<keyword evidence="3" id="KW-1133">Transmembrane helix</keyword>
<gene>
    <name evidence="5" type="primary">Slc16a13</name>
    <name evidence="5" type="ORF">VIRALT_R01418</name>
</gene>
<feature type="transmembrane region" description="Helical" evidence="3">
    <location>
        <begin position="313"/>
        <end position="333"/>
    </location>
</feature>
<dbReference type="SUPFAM" id="SSF103473">
    <property type="entry name" value="MFS general substrate transporter"/>
    <property type="match status" value="1"/>
</dbReference>
<dbReference type="InterPro" id="IPR050327">
    <property type="entry name" value="Proton-linked_MCT"/>
</dbReference>
<dbReference type="GO" id="GO:0008028">
    <property type="term" value="F:monocarboxylic acid transmembrane transporter activity"/>
    <property type="evidence" value="ECO:0007669"/>
    <property type="project" value="TreeGrafter"/>
</dbReference>
<dbReference type="Pfam" id="PF07690">
    <property type="entry name" value="MFS_1"/>
    <property type="match status" value="1"/>
</dbReference>
<dbReference type="GO" id="GO:0016020">
    <property type="term" value="C:membrane"/>
    <property type="evidence" value="ECO:0007669"/>
    <property type="project" value="UniProtKB-SubCell"/>
</dbReference>
<reference evidence="5 6" key="1">
    <citation type="submission" date="2019-09" db="EMBL/GenBank/DDBJ databases">
        <title>Bird 10,000 Genomes (B10K) Project - Family phase.</title>
        <authorList>
            <person name="Zhang G."/>
        </authorList>
    </citation>
    <scope>NUCLEOTIDE SEQUENCE [LARGE SCALE GENOMIC DNA]</scope>
    <source>
        <strain evidence="5">B10K-DU-001-22</strain>
        <tissue evidence="5">Muscle</tissue>
    </source>
</reference>
<name>A0A7K5LFT7_VIRAL</name>
<dbReference type="PROSITE" id="PS50850">
    <property type="entry name" value="MFS"/>
    <property type="match status" value="1"/>
</dbReference>
<dbReference type="Proteomes" id="UP000589495">
    <property type="component" value="Unassembled WGS sequence"/>
</dbReference>
<proteinExistence type="predicted"/>
<evidence type="ECO:0000256" key="1">
    <source>
        <dbReference type="ARBA" id="ARBA00004141"/>
    </source>
</evidence>
<dbReference type="InterPro" id="IPR036259">
    <property type="entry name" value="MFS_trans_sf"/>
</dbReference>
<feature type="domain" description="Major facilitator superfamily (MFS) profile" evidence="4">
    <location>
        <begin position="17"/>
        <end position="367"/>
    </location>
</feature>
<feature type="transmembrane region" description="Helical" evidence="3">
    <location>
        <begin position="290"/>
        <end position="307"/>
    </location>
</feature>
<keyword evidence="6" id="KW-1185">Reference proteome</keyword>
<dbReference type="Gene3D" id="1.20.1250.20">
    <property type="entry name" value="MFS general substrate transporter like domains"/>
    <property type="match status" value="1"/>
</dbReference>
<keyword evidence="3" id="KW-0472">Membrane</keyword>
<dbReference type="PANTHER" id="PTHR11360:SF19">
    <property type="entry name" value="MONOCARBOXYLATE TRANSPORTER 13"/>
    <property type="match status" value="1"/>
</dbReference>
<feature type="region of interest" description="Disordered" evidence="2">
    <location>
        <begin position="195"/>
        <end position="214"/>
    </location>
</feature>
<dbReference type="InterPro" id="IPR020846">
    <property type="entry name" value="MFS_dom"/>
</dbReference>
<evidence type="ECO:0000256" key="3">
    <source>
        <dbReference type="SAM" id="Phobius"/>
    </source>
</evidence>
<sequence>PLGVPAVAVRPPFPPGALPALCGAFLQVALVSGSVRALGLCLPPLGGAFGAPARAAAWVGSCPLAALQLGGPLAAALSARFGPRAVAMAGGALAGAGLLLGAFATRLEHLYLSLGGLAGLGWSLSFTPALGAVSGWFPARRSLATGLAVSGAAVSGLALAPLAQLALDSYGWRGALLLLAAVSLHLTAGAALLRPPRASPQPPPDPPGPPPSPRGLLRHGPFLRYAAAFALLDAGYYVPFVHGAARALELGGDGRGAAAVVAAMAVADGCGRLVAGWLAARPAAALLRQLAAWAALTGVAALLLPLGSGLGPLVALGAAYGGCAGAVVPLQFAGVAEVVGAGRAGLGIGVMQMVESVGSLLGAPLAG</sequence>
<evidence type="ECO:0000313" key="5">
    <source>
        <dbReference type="EMBL" id="NWT17325.1"/>
    </source>
</evidence>
<feature type="transmembrane region" description="Helical" evidence="3">
    <location>
        <begin position="222"/>
        <end position="245"/>
    </location>
</feature>
<feature type="compositionally biased region" description="Pro residues" evidence="2">
    <location>
        <begin position="197"/>
        <end position="213"/>
    </location>
</feature>
<comment type="caution">
    <text evidence="5">The sequence shown here is derived from an EMBL/GenBank/DDBJ whole genome shotgun (WGS) entry which is preliminary data.</text>
</comment>
<protein>
    <submittedName>
        <fullName evidence="5">MOT13 protein</fullName>
    </submittedName>
</protein>
<organism evidence="5 6">
    <name type="scientific">Vireo altiloquus</name>
    <name type="common">Black-whiskered vireo</name>
    <name type="synonym">Muscicapa altiloqua</name>
    <dbReference type="NCBI Taxonomy" id="34956"/>
    <lineage>
        <taxon>Eukaryota</taxon>
        <taxon>Metazoa</taxon>
        <taxon>Chordata</taxon>
        <taxon>Craniata</taxon>
        <taxon>Vertebrata</taxon>
        <taxon>Euteleostomi</taxon>
        <taxon>Archelosauria</taxon>
        <taxon>Archosauria</taxon>
        <taxon>Dinosauria</taxon>
        <taxon>Saurischia</taxon>
        <taxon>Theropoda</taxon>
        <taxon>Coelurosauria</taxon>
        <taxon>Aves</taxon>
        <taxon>Neognathae</taxon>
        <taxon>Neoaves</taxon>
        <taxon>Telluraves</taxon>
        <taxon>Australaves</taxon>
        <taxon>Passeriformes</taxon>
        <taxon>Corvoidea</taxon>
        <taxon>Vireonidae</taxon>
        <taxon>Vireoninae</taxon>
        <taxon>Vireo</taxon>
    </lineage>
</organism>
<feature type="transmembrane region" description="Helical" evidence="3">
    <location>
        <begin position="85"/>
        <end position="104"/>
    </location>
</feature>
<keyword evidence="3" id="KW-0812">Transmembrane</keyword>
<dbReference type="InterPro" id="IPR011701">
    <property type="entry name" value="MFS"/>
</dbReference>
<feature type="transmembrane region" description="Helical" evidence="3">
    <location>
        <begin position="257"/>
        <end position="278"/>
    </location>
</feature>
<feature type="non-terminal residue" evidence="5">
    <location>
        <position position="1"/>
    </location>
</feature>
<evidence type="ECO:0000313" key="6">
    <source>
        <dbReference type="Proteomes" id="UP000589495"/>
    </source>
</evidence>
<evidence type="ECO:0000259" key="4">
    <source>
        <dbReference type="PROSITE" id="PS50850"/>
    </source>
</evidence>
<comment type="subcellular location">
    <subcellularLocation>
        <location evidence="1">Membrane</location>
        <topology evidence="1">Multi-pass membrane protein</topology>
    </subcellularLocation>
</comment>
<evidence type="ECO:0000256" key="2">
    <source>
        <dbReference type="SAM" id="MobiDB-lite"/>
    </source>
</evidence>
<feature type="non-terminal residue" evidence="5">
    <location>
        <position position="367"/>
    </location>
</feature>
<dbReference type="EMBL" id="VZRF01011394">
    <property type="protein sequence ID" value="NWT17325.1"/>
    <property type="molecule type" value="Genomic_DNA"/>
</dbReference>